<feature type="domain" description="RING-type" evidence="16">
    <location>
        <begin position="152"/>
        <end position="194"/>
    </location>
</feature>
<name>A0A6A6L027_HEVBR</name>
<dbReference type="GO" id="GO:0008270">
    <property type="term" value="F:zinc ion binding"/>
    <property type="evidence" value="ECO:0007669"/>
    <property type="project" value="UniProtKB-KW"/>
</dbReference>
<dbReference type="EMBL" id="JAAGAX010000013">
    <property type="protein sequence ID" value="KAF2294163.1"/>
    <property type="molecule type" value="Genomic_DNA"/>
</dbReference>
<dbReference type="InterPro" id="IPR013083">
    <property type="entry name" value="Znf_RING/FYVE/PHD"/>
</dbReference>
<evidence type="ECO:0000256" key="4">
    <source>
        <dbReference type="ARBA" id="ARBA00012483"/>
    </source>
</evidence>
<dbReference type="InterPro" id="IPR001841">
    <property type="entry name" value="Znf_RING"/>
</dbReference>
<keyword evidence="10" id="KW-0862">Zinc</keyword>
<evidence type="ECO:0000259" key="16">
    <source>
        <dbReference type="PROSITE" id="PS50089"/>
    </source>
</evidence>
<organism evidence="18 19">
    <name type="scientific">Hevea brasiliensis</name>
    <name type="common">Para rubber tree</name>
    <name type="synonym">Siphonia brasiliensis</name>
    <dbReference type="NCBI Taxonomy" id="3981"/>
    <lineage>
        <taxon>Eukaryota</taxon>
        <taxon>Viridiplantae</taxon>
        <taxon>Streptophyta</taxon>
        <taxon>Embryophyta</taxon>
        <taxon>Tracheophyta</taxon>
        <taxon>Spermatophyta</taxon>
        <taxon>Magnoliopsida</taxon>
        <taxon>eudicotyledons</taxon>
        <taxon>Gunneridae</taxon>
        <taxon>Pentapetalae</taxon>
        <taxon>rosids</taxon>
        <taxon>fabids</taxon>
        <taxon>Malpighiales</taxon>
        <taxon>Euphorbiaceae</taxon>
        <taxon>Crotonoideae</taxon>
        <taxon>Micrandreae</taxon>
        <taxon>Hevea</taxon>
    </lineage>
</organism>
<dbReference type="FunFam" id="3.30.40.10:FF:000233">
    <property type="entry name" value="RING-H2 finger protein ATL54"/>
    <property type="match status" value="1"/>
</dbReference>
<evidence type="ECO:0000313" key="18">
    <source>
        <dbReference type="EMBL" id="KAF2294184.1"/>
    </source>
</evidence>
<evidence type="ECO:0000256" key="9">
    <source>
        <dbReference type="ARBA" id="ARBA00022786"/>
    </source>
</evidence>
<dbReference type="Proteomes" id="UP000467840">
    <property type="component" value="Chromosome 7"/>
</dbReference>
<evidence type="ECO:0000313" key="19">
    <source>
        <dbReference type="Proteomes" id="UP000467840"/>
    </source>
</evidence>
<proteinExistence type="inferred from homology"/>
<comment type="caution">
    <text evidence="18">The sequence shown here is derived from an EMBL/GenBank/DDBJ whole genome shotgun (WGS) entry which is preliminary data.</text>
</comment>
<dbReference type="EC" id="2.3.2.27" evidence="4"/>
<sequence length="375" mass="41926">MALQFRKLFPNSYNQTLFCSKFCDLSDDAEYYCPTAYLEYCKSNCSCELVLTPSIHHTRSTKLLITGLVLASAFFLVFCYAMFFKFYSGSRRRGSEEQINETHDEFLGEDHGPVVDHPIWYINTVGLEPSVINSITVCKYKRGDGLVEGTDCSVCLNEFEEDETLRLLPKCSHAFHIPCIDTWLRSHTNCPMCRAPIIATPPRATLSEGIGEGTSGGEEIRIAVPENDGESEREIESGDGELSIGTADEEEFHDENRRKRVEDLNGEEEGIIQPMRRSVSLDSLSAFKISQAFVNGPAIDSDRISDRELVKENESNMGIVPKRVGINQSLLKFMASSSIGRSLQIGPSSLKRSLSCGGKLFLTRYSRNRNSILPL</sequence>
<keyword evidence="9" id="KW-0833">Ubl conjugation pathway</keyword>
<evidence type="ECO:0000256" key="12">
    <source>
        <dbReference type="ARBA" id="ARBA00023136"/>
    </source>
</evidence>
<accession>A0A6A6L027</accession>
<gene>
    <name evidence="17" type="ORF">GH714_007970</name>
    <name evidence="18" type="ORF">GH714_008057</name>
</gene>
<dbReference type="PANTHER" id="PTHR46913:SF19">
    <property type="entry name" value="RING-TYPE E3 UBIQUITIN TRANSFERASE"/>
    <property type="match status" value="1"/>
</dbReference>
<dbReference type="GO" id="GO:0061630">
    <property type="term" value="F:ubiquitin protein ligase activity"/>
    <property type="evidence" value="ECO:0007669"/>
    <property type="project" value="UniProtKB-EC"/>
</dbReference>
<keyword evidence="11 15" id="KW-1133">Transmembrane helix</keyword>
<keyword evidence="19" id="KW-1185">Reference proteome</keyword>
<comment type="catalytic activity">
    <reaction evidence="1">
        <text>S-ubiquitinyl-[E2 ubiquitin-conjugating enzyme]-L-cysteine + [acceptor protein]-L-lysine = [E2 ubiquitin-conjugating enzyme]-L-cysteine + N(6)-ubiquitinyl-[acceptor protein]-L-lysine.</text>
        <dbReference type="EC" id="2.3.2.27"/>
    </reaction>
</comment>
<evidence type="ECO:0000256" key="15">
    <source>
        <dbReference type="SAM" id="Phobius"/>
    </source>
</evidence>
<dbReference type="EMBL" id="JAAGAX010000013">
    <property type="protein sequence ID" value="KAF2294184.1"/>
    <property type="molecule type" value="Genomic_DNA"/>
</dbReference>
<keyword evidence="7" id="KW-0479">Metal-binding</keyword>
<feature type="transmembrane region" description="Helical" evidence="15">
    <location>
        <begin position="63"/>
        <end position="83"/>
    </location>
</feature>
<evidence type="ECO:0000256" key="3">
    <source>
        <dbReference type="ARBA" id="ARBA00004906"/>
    </source>
</evidence>
<evidence type="ECO:0000256" key="8">
    <source>
        <dbReference type="ARBA" id="ARBA00022771"/>
    </source>
</evidence>
<dbReference type="SMART" id="SM00184">
    <property type="entry name" value="RING"/>
    <property type="match status" value="1"/>
</dbReference>
<evidence type="ECO:0000256" key="13">
    <source>
        <dbReference type="ARBA" id="ARBA00024209"/>
    </source>
</evidence>
<keyword evidence="12 15" id="KW-0472">Membrane</keyword>
<dbReference type="GO" id="GO:0016020">
    <property type="term" value="C:membrane"/>
    <property type="evidence" value="ECO:0007669"/>
    <property type="project" value="UniProtKB-SubCell"/>
</dbReference>
<reference evidence="18 19" key="1">
    <citation type="journal article" date="2020" name="Mol. Plant">
        <title>The Chromosome-Based Rubber Tree Genome Provides New Insights into Spurge Genome Evolution and Rubber Biosynthesis.</title>
        <authorList>
            <person name="Liu J."/>
            <person name="Shi C."/>
            <person name="Shi C.C."/>
            <person name="Li W."/>
            <person name="Zhang Q.J."/>
            <person name="Zhang Y."/>
            <person name="Li K."/>
            <person name="Lu H.F."/>
            <person name="Shi C."/>
            <person name="Zhu S.T."/>
            <person name="Xiao Z.Y."/>
            <person name="Nan H."/>
            <person name="Yue Y."/>
            <person name="Zhu X.G."/>
            <person name="Wu Y."/>
            <person name="Hong X.N."/>
            <person name="Fan G.Y."/>
            <person name="Tong Y."/>
            <person name="Zhang D."/>
            <person name="Mao C.L."/>
            <person name="Liu Y.L."/>
            <person name="Hao S.J."/>
            <person name="Liu W.Q."/>
            <person name="Lv M.Q."/>
            <person name="Zhang H.B."/>
            <person name="Liu Y."/>
            <person name="Hu-Tang G.R."/>
            <person name="Wang J.P."/>
            <person name="Wang J.H."/>
            <person name="Sun Y.H."/>
            <person name="Ni S.B."/>
            <person name="Chen W.B."/>
            <person name="Zhang X.C."/>
            <person name="Jiao Y.N."/>
            <person name="Eichler E.E."/>
            <person name="Li G.H."/>
            <person name="Liu X."/>
            <person name="Gao L.Z."/>
        </authorList>
    </citation>
    <scope>NUCLEOTIDE SEQUENCE [LARGE SCALE GENOMIC DNA]</scope>
    <source>
        <strain evidence="19">cv. GT1</strain>
        <tissue evidence="18">Leaf</tissue>
    </source>
</reference>
<protein>
    <recommendedName>
        <fullName evidence="4">RING-type E3 ubiquitin transferase</fullName>
        <ecNumber evidence="4">2.3.2.27</ecNumber>
    </recommendedName>
</protein>
<evidence type="ECO:0000256" key="1">
    <source>
        <dbReference type="ARBA" id="ARBA00000900"/>
    </source>
</evidence>
<evidence type="ECO:0000313" key="17">
    <source>
        <dbReference type="EMBL" id="KAF2294163.1"/>
    </source>
</evidence>
<dbReference type="UniPathway" id="UPA00143"/>
<evidence type="ECO:0000256" key="2">
    <source>
        <dbReference type="ARBA" id="ARBA00004167"/>
    </source>
</evidence>
<dbReference type="GO" id="GO:0016567">
    <property type="term" value="P:protein ubiquitination"/>
    <property type="evidence" value="ECO:0007669"/>
    <property type="project" value="UniProtKB-UniPathway"/>
</dbReference>
<dbReference type="Gene3D" id="3.30.40.10">
    <property type="entry name" value="Zinc/RING finger domain, C3HC4 (zinc finger)"/>
    <property type="match status" value="1"/>
</dbReference>
<dbReference type="CDD" id="cd16461">
    <property type="entry name" value="RING-H2_EL5-like"/>
    <property type="match status" value="1"/>
</dbReference>
<dbReference type="Pfam" id="PF13639">
    <property type="entry name" value="zf-RING_2"/>
    <property type="match status" value="1"/>
</dbReference>
<dbReference type="PROSITE" id="PS50089">
    <property type="entry name" value="ZF_RING_2"/>
    <property type="match status" value="1"/>
</dbReference>
<keyword evidence="8 14" id="KW-0863">Zinc-finger</keyword>
<comment type="subcellular location">
    <subcellularLocation>
        <location evidence="2">Membrane</location>
        <topology evidence="2">Single-pass membrane protein</topology>
    </subcellularLocation>
</comment>
<evidence type="ECO:0000256" key="6">
    <source>
        <dbReference type="ARBA" id="ARBA00022692"/>
    </source>
</evidence>
<evidence type="ECO:0000256" key="11">
    <source>
        <dbReference type="ARBA" id="ARBA00022989"/>
    </source>
</evidence>
<evidence type="ECO:0000256" key="10">
    <source>
        <dbReference type="ARBA" id="ARBA00022833"/>
    </source>
</evidence>
<keyword evidence="5" id="KW-0808">Transferase</keyword>
<keyword evidence="6 15" id="KW-0812">Transmembrane</keyword>
<evidence type="ECO:0000256" key="5">
    <source>
        <dbReference type="ARBA" id="ARBA00022679"/>
    </source>
</evidence>
<comment type="similarity">
    <text evidence="13">Belongs to the RING-type zinc finger family. ATL subfamily.</text>
</comment>
<dbReference type="SUPFAM" id="SSF57850">
    <property type="entry name" value="RING/U-box"/>
    <property type="match status" value="1"/>
</dbReference>
<comment type="pathway">
    <text evidence="3">Protein modification; protein ubiquitination.</text>
</comment>
<dbReference type="AlphaFoldDB" id="A0A6A6L027"/>
<evidence type="ECO:0000256" key="7">
    <source>
        <dbReference type="ARBA" id="ARBA00022723"/>
    </source>
</evidence>
<dbReference type="InterPro" id="IPR044600">
    <property type="entry name" value="ATL1/ATL16-like"/>
</dbReference>
<evidence type="ECO:0000256" key="14">
    <source>
        <dbReference type="PROSITE-ProRule" id="PRU00175"/>
    </source>
</evidence>
<dbReference type="PANTHER" id="PTHR46913">
    <property type="entry name" value="RING-H2 FINGER PROTEIN ATL16"/>
    <property type="match status" value="1"/>
</dbReference>